<feature type="region of interest" description="Disordered" evidence="1">
    <location>
        <begin position="610"/>
        <end position="634"/>
    </location>
</feature>
<reference evidence="2 3" key="1">
    <citation type="submission" date="2019-01" db="EMBL/GenBank/DDBJ databases">
        <title>A draft genome assembly of the solar-powered sea slug Elysia chlorotica.</title>
        <authorList>
            <person name="Cai H."/>
            <person name="Li Q."/>
            <person name="Fang X."/>
            <person name="Li J."/>
            <person name="Curtis N.E."/>
            <person name="Altenburger A."/>
            <person name="Shibata T."/>
            <person name="Feng M."/>
            <person name="Maeda T."/>
            <person name="Schwartz J.A."/>
            <person name="Shigenobu S."/>
            <person name="Lundholm N."/>
            <person name="Nishiyama T."/>
            <person name="Yang H."/>
            <person name="Hasebe M."/>
            <person name="Li S."/>
            <person name="Pierce S.K."/>
            <person name="Wang J."/>
        </authorList>
    </citation>
    <scope>NUCLEOTIDE SEQUENCE [LARGE SCALE GENOMIC DNA]</scope>
    <source>
        <strain evidence="2">EC2010</strain>
        <tissue evidence="2">Whole organism of an adult</tissue>
    </source>
</reference>
<evidence type="ECO:0000313" key="2">
    <source>
        <dbReference type="EMBL" id="RUS86024.1"/>
    </source>
</evidence>
<dbReference type="Proteomes" id="UP000271974">
    <property type="component" value="Unassembled WGS sequence"/>
</dbReference>
<feature type="region of interest" description="Disordered" evidence="1">
    <location>
        <begin position="192"/>
        <end position="218"/>
    </location>
</feature>
<evidence type="ECO:0000313" key="3">
    <source>
        <dbReference type="Proteomes" id="UP000271974"/>
    </source>
</evidence>
<evidence type="ECO:0000256" key="1">
    <source>
        <dbReference type="SAM" id="MobiDB-lite"/>
    </source>
</evidence>
<dbReference type="EMBL" id="RQTK01000153">
    <property type="protein sequence ID" value="RUS86024.1"/>
    <property type="molecule type" value="Genomic_DNA"/>
</dbReference>
<feature type="compositionally biased region" description="Basic residues" evidence="1">
    <location>
        <begin position="63"/>
        <end position="74"/>
    </location>
</feature>
<feature type="region of interest" description="Disordered" evidence="1">
    <location>
        <begin position="708"/>
        <end position="731"/>
    </location>
</feature>
<protein>
    <submittedName>
        <fullName evidence="2">Uncharacterized protein</fullName>
    </submittedName>
</protein>
<feature type="compositionally biased region" description="Polar residues" evidence="1">
    <location>
        <begin position="718"/>
        <end position="731"/>
    </location>
</feature>
<gene>
    <name evidence="2" type="ORF">EGW08_006236</name>
</gene>
<accession>A0A3S1BQ36</accession>
<sequence length="849" mass="89055">MTNVSVSNDVTNNNVLSTISAHAVYTPHSPQPPIPSTPVLPATLTNTTASSKTDTFVFDSERKPKRSILKRRGKFSGADPANKSSENGQKNAEDDSHIPKSGGGHLPRRLPSFRDEAHGIFASKHRTSQLLEEAAGTLAPESCSSALLHAHHTPWGTHAQVLNGCSQSAPNQSPSLAGPPNLLDLQQSATANLSPSMPSNAGSPQQADGGTNMPSQCGGRKIVHERRHGSAPVPMESVHFSQQTTLAGAEAEKHPCSSSVAKDDCSQEYSPHNINVDIANGNLSSLAMNGYCTVVTNDASLSPSLSTDDSIVSAMTNRGESSANHCGVLLSTSDCVSKGILLNDPNIAKSSRGEEASTNDTMMTSPEECSANSHVTNDTVTTSPGVRSANSDVTNDTVMTSSGERSANSHVTNDTVTTSPEEHSANFQAMKPLSANLCARSSASNSSGDSAYESSSLASFPLTPPLASASSATSLPAPATIKVVRRSANNLKSSRLEQARNRLSVSSIGSNSSADILDLSYDSGDCDHFVNNLEKEVVDQGALLDGSNIVCGVVDSVTATCGLMDPDTGMLEKLDRETINQGAMQDGSNTLCGAGDIVYLAMDHDTATSGELHREATGPGTLQDDSDKPYGGAMDSDKTPVLGFTDATKAGINAENVLAKTPERCGSNRPDLNVMSGIVLPDGDCSDSKSKSLEHGDVDLMIFPDDAEEDPNLFPSGLDQTGSHSCSTASLDKGQSMSKLIPGASLTNSQACSIGDLHCEGETSEGADNSAVMGTTTFSLAETCYLETRVASLELEPSESHTVTQRQCSVTEQEYQDGVEIQTPDTVLKITESSSPLLYRLTREAQTWL</sequence>
<dbReference type="OrthoDB" id="193931at2759"/>
<name>A0A3S1BQ36_ELYCH</name>
<feature type="compositionally biased region" description="Polar residues" evidence="1">
    <location>
        <begin position="370"/>
        <end position="419"/>
    </location>
</feature>
<feature type="region of interest" description="Disordered" evidence="1">
    <location>
        <begin position="346"/>
        <end position="424"/>
    </location>
</feature>
<keyword evidence="3" id="KW-1185">Reference proteome</keyword>
<organism evidence="2 3">
    <name type="scientific">Elysia chlorotica</name>
    <name type="common">Eastern emerald elysia</name>
    <name type="synonym">Sea slug</name>
    <dbReference type="NCBI Taxonomy" id="188477"/>
    <lineage>
        <taxon>Eukaryota</taxon>
        <taxon>Metazoa</taxon>
        <taxon>Spiralia</taxon>
        <taxon>Lophotrochozoa</taxon>
        <taxon>Mollusca</taxon>
        <taxon>Gastropoda</taxon>
        <taxon>Heterobranchia</taxon>
        <taxon>Euthyneura</taxon>
        <taxon>Panpulmonata</taxon>
        <taxon>Sacoglossa</taxon>
        <taxon>Placobranchoidea</taxon>
        <taxon>Plakobranchidae</taxon>
        <taxon>Elysia</taxon>
    </lineage>
</organism>
<feature type="region of interest" description="Disordered" evidence="1">
    <location>
        <begin position="55"/>
        <end position="111"/>
    </location>
</feature>
<comment type="caution">
    <text evidence="2">The sequence shown here is derived from an EMBL/GenBank/DDBJ whole genome shotgun (WGS) entry which is preliminary data.</text>
</comment>
<feature type="region of interest" description="Disordered" evidence="1">
    <location>
        <begin position="164"/>
        <end position="183"/>
    </location>
</feature>
<dbReference type="AlphaFoldDB" id="A0A3S1BQ36"/>
<proteinExistence type="predicted"/>
<feature type="compositionally biased region" description="Polar residues" evidence="1">
    <location>
        <begin position="164"/>
        <end position="175"/>
    </location>
</feature>
<feature type="compositionally biased region" description="Polar residues" evidence="1">
    <location>
        <begin position="192"/>
        <end position="215"/>
    </location>
</feature>